<dbReference type="AlphaFoldDB" id="A0A5C8NJW3"/>
<proteinExistence type="inferred from homology"/>
<gene>
    <name evidence="4" type="ORF">FHP06_09915</name>
</gene>
<dbReference type="EMBL" id="VDUX01000004">
    <property type="protein sequence ID" value="TXL60733.1"/>
    <property type="molecule type" value="Genomic_DNA"/>
</dbReference>
<sequence>MTGGPSMTGTVAETSVDRDVTALLAELGPPVPVAELSTVELRQSMRDAVSVFTHGAAPIAVDRVTDEHVPGGAGSIPARIYTPARPAAVMVYLHGGGWVVGDLDTHDLVARRICRDTQSVVVSVDYRLMPEHPFPAALQDAWDATTWAARLRPDLPFLVAGDSAGATLAACVALTARDDGGPRIDGQVLVYPVVDDDLDAPSMQTYRDGPRITRDDLAYYLRMYLGTVQARRSPYVLPGHAKWLGELPPTVLAVAGHDPLRSSEQKFGRRLEAAGIEVTVQVDPELVHGWIDFAPRVPSADRAFSRLTQTINDLIHRGHAAA</sequence>
<dbReference type="InterPro" id="IPR002168">
    <property type="entry name" value="Lipase_GDXG_HIS_AS"/>
</dbReference>
<organism evidence="4 5">
    <name type="scientific">Aeromicrobium terrae</name>
    <dbReference type="NCBI Taxonomy" id="2498846"/>
    <lineage>
        <taxon>Bacteria</taxon>
        <taxon>Bacillati</taxon>
        <taxon>Actinomycetota</taxon>
        <taxon>Actinomycetes</taxon>
        <taxon>Propionibacteriales</taxon>
        <taxon>Nocardioidaceae</taxon>
        <taxon>Aeromicrobium</taxon>
    </lineage>
</organism>
<evidence type="ECO:0000256" key="2">
    <source>
        <dbReference type="ARBA" id="ARBA00022801"/>
    </source>
</evidence>
<dbReference type="GO" id="GO:0016787">
    <property type="term" value="F:hydrolase activity"/>
    <property type="evidence" value="ECO:0007669"/>
    <property type="project" value="UniProtKB-KW"/>
</dbReference>
<comment type="caution">
    <text evidence="4">The sequence shown here is derived from an EMBL/GenBank/DDBJ whole genome shotgun (WGS) entry which is preliminary data.</text>
</comment>
<keyword evidence="5" id="KW-1185">Reference proteome</keyword>
<comment type="similarity">
    <text evidence="1">Belongs to the 'GDXG' lipolytic enzyme family.</text>
</comment>
<evidence type="ECO:0000256" key="1">
    <source>
        <dbReference type="ARBA" id="ARBA00010515"/>
    </source>
</evidence>
<dbReference type="OrthoDB" id="128186at2"/>
<evidence type="ECO:0000259" key="3">
    <source>
        <dbReference type="Pfam" id="PF07859"/>
    </source>
</evidence>
<dbReference type="SUPFAM" id="SSF53474">
    <property type="entry name" value="alpha/beta-Hydrolases"/>
    <property type="match status" value="1"/>
</dbReference>
<evidence type="ECO:0000313" key="4">
    <source>
        <dbReference type="EMBL" id="TXL60733.1"/>
    </source>
</evidence>
<name>A0A5C8NJW3_9ACTN</name>
<dbReference type="InterPro" id="IPR013094">
    <property type="entry name" value="AB_hydrolase_3"/>
</dbReference>
<feature type="domain" description="Alpha/beta hydrolase fold-3" evidence="3">
    <location>
        <begin position="90"/>
        <end position="291"/>
    </location>
</feature>
<dbReference type="Gene3D" id="3.40.50.1820">
    <property type="entry name" value="alpha/beta hydrolase"/>
    <property type="match status" value="1"/>
</dbReference>
<dbReference type="Proteomes" id="UP000321571">
    <property type="component" value="Unassembled WGS sequence"/>
</dbReference>
<dbReference type="PANTHER" id="PTHR48081:SF8">
    <property type="entry name" value="ALPHA_BETA HYDROLASE FOLD-3 DOMAIN-CONTAINING PROTEIN-RELATED"/>
    <property type="match status" value="1"/>
</dbReference>
<protein>
    <submittedName>
        <fullName evidence="4">Alpha/beta hydrolase</fullName>
    </submittedName>
</protein>
<accession>A0A5C8NJW3</accession>
<dbReference type="InterPro" id="IPR050300">
    <property type="entry name" value="GDXG_lipolytic_enzyme"/>
</dbReference>
<dbReference type="PANTHER" id="PTHR48081">
    <property type="entry name" value="AB HYDROLASE SUPERFAMILY PROTEIN C4A8.06C"/>
    <property type="match status" value="1"/>
</dbReference>
<reference evidence="4 5" key="1">
    <citation type="submission" date="2019-06" db="EMBL/GenBank/DDBJ databases">
        <title>Aeromicrobium sp. nov., isolated from a maize field.</title>
        <authorList>
            <person name="Lin S.-Y."/>
            <person name="Tsai C.-F."/>
            <person name="Young C.-C."/>
        </authorList>
    </citation>
    <scope>NUCLEOTIDE SEQUENCE [LARGE SCALE GENOMIC DNA]</scope>
    <source>
        <strain evidence="4 5">CC-CFT486</strain>
    </source>
</reference>
<dbReference type="PROSITE" id="PS01173">
    <property type="entry name" value="LIPASE_GDXG_HIS"/>
    <property type="match status" value="1"/>
</dbReference>
<dbReference type="InterPro" id="IPR029058">
    <property type="entry name" value="AB_hydrolase_fold"/>
</dbReference>
<keyword evidence="2 4" id="KW-0378">Hydrolase</keyword>
<dbReference type="Pfam" id="PF07859">
    <property type="entry name" value="Abhydrolase_3"/>
    <property type="match status" value="1"/>
</dbReference>
<evidence type="ECO:0000313" key="5">
    <source>
        <dbReference type="Proteomes" id="UP000321571"/>
    </source>
</evidence>